<proteinExistence type="predicted"/>
<dbReference type="RefSeq" id="WP_091849816.1">
    <property type="nucleotide sequence ID" value="NZ_FOHZ01000005.1"/>
</dbReference>
<evidence type="ECO:0000256" key="1">
    <source>
        <dbReference type="SAM" id="MobiDB-lite"/>
    </source>
</evidence>
<feature type="chain" id="PRO_5011446397" evidence="2">
    <location>
        <begin position="23"/>
        <end position="124"/>
    </location>
</feature>
<evidence type="ECO:0000313" key="4">
    <source>
        <dbReference type="Proteomes" id="UP000198762"/>
    </source>
</evidence>
<feature type="compositionally biased region" description="Basic and acidic residues" evidence="1">
    <location>
        <begin position="42"/>
        <end position="52"/>
    </location>
</feature>
<sequence>MRNLLIALLTIGLLGSAPLALADPDRNESGFVKAHERHDGYLTKRVYRDHPGHRGRGHDKHHHKKGPKWHHRDRHHRHSYRDHKRHYRDDYPRHRRSYHDHDHDRRGSFFGIADGDRGVLIWKN</sequence>
<keyword evidence="4" id="KW-1185">Reference proteome</keyword>
<name>A0A1I0C8W5_9GAMM</name>
<dbReference type="EMBL" id="FOHZ01000005">
    <property type="protein sequence ID" value="SET15571.1"/>
    <property type="molecule type" value="Genomic_DNA"/>
</dbReference>
<dbReference type="Proteomes" id="UP000198762">
    <property type="component" value="Unassembled WGS sequence"/>
</dbReference>
<organism evidence="3 4">
    <name type="scientific">Marinobacter segnicrescens</name>
    <dbReference type="NCBI Taxonomy" id="430453"/>
    <lineage>
        <taxon>Bacteria</taxon>
        <taxon>Pseudomonadati</taxon>
        <taxon>Pseudomonadota</taxon>
        <taxon>Gammaproteobacteria</taxon>
        <taxon>Pseudomonadales</taxon>
        <taxon>Marinobacteraceae</taxon>
        <taxon>Marinobacter</taxon>
    </lineage>
</organism>
<feature type="signal peptide" evidence="2">
    <location>
        <begin position="1"/>
        <end position="22"/>
    </location>
</feature>
<protein>
    <submittedName>
        <fullName evidence="3">Uncharacterized protein</fullName>
    </submittedName>
</protein>
<evidence type="ECO:0000256" key="2">
    <source>
        <dbReference type="SAM" id="SignalP"/>
    </source>
</evidence>
<accession>A0A1I0C8W5</accession>
<feature type="region of interest" description="Disordered" evidence="1">
    <location>
        <begin position="42"/>
        <end position="86"/>
    </location>
</feature>
<keyword evidence="2" id="KW-0732">Signal</keyword>
<evidence type="ECO:0000313" key="3">
    <source>
        <dbReference type="EMBL" id="SET15571.1"/>
    </source>
</evidence>
<dbReference type="AlphaFoldDB" id="A0A1I0C8W5"/>
<feature type="compositionally biased region" description="Basic residues" evidence="1">
    <location>
        <begin position="53"/>
        <end position="86"/>
    </location>
</feature>
<gene>
    <name evidence="3" type="ORF">SAMN04487962_10520</name>
</gene>
<reference evidence="4" key="1">
    <citation type="submission" date="2016-10" db="EMBL/GenBank/DDBJ databases">
        <authorList>
            <person name="Varghese N."/>
            <person name="Submissions S."/>
        </authorList>
    </citation>
    <scope>NUCLEOTIDE SEQUENCE [LARGE SCALE GENOMIC DNA]</scope>
    <source>
        <strain evidence="4">CGMCC 1.6489</strain>
    </source>
</reference>